<keyword evidence="2" id="KW-1003">Cell membrane</keyword>
<dbReference type="AlphaFoldDB" id="A0AAU7XFQ4"/>
<comment type="subcellular location">
    <subcellularLocation>
        <location evidence="1">Cell membrane</location>
        <topology evidence="1">Multi-pass membrane protein</topology>
    </subcellularLocation>
</comment>
<evidence type="ECO:0000256" key="1">
    <source>
        <dbReference type="ARBA" id="ARBA00004651"/>
    </source>
</evidence>
<feature type="transmembrane region" description="Helical" evidence="8">
    <location>
        <begin position="287"/>
        <end position="307"/>
    </location>
</feature>
<feature type="transmembrane region" description="Helical" evidence="8">
    <location>
        <begin position="153"/>
        <end position="185"/>
    </location>
</feature>
<keyword evidence="3 9" id="KW-0808">Transferase</keyword>
<evidence type="ECO:0000256" key="3">
    <source>
        <dbReference type="ARBA" id="ARBA00022679"/>
    </source>
</evidence>
<evidence type="ECO:0000313" key="9">
    <source>
        <dbReference type="EMBL" id="XBY45526.1"/>
    </source>
</evidence>
<keyword evidence="9" id="KW-0328">Glycosyltransferase</keyword>
<evidence type="ECO:0000256" key="5">
    <source>
        <dbReference type="ARBA" id="ARBA00022989"/>
    </source>
</evidence>
<dbReference type="GO" id="GO:0016758">
    <property type="term" value="F:hexosyltransferase activity"/>
    <property type="evidence" value="ECO:0007669"/>
    <property type="project" value="InterPro"/>
</dbReference>
<feature type="transmembrane region" description="Helical" evidence="8">
    <location>
        <begin position="319"/>
        <end position="347"/>
    </location>
</feature>
<protein>
    <submittedName>
        <fullName evidence="9">Glycosyltransferase family 87 protein</fullName>
        <ecNumber evidence="9">2.4.-.-</ecNumber>
    </submittedName>
</protein>
<sequence>MATVHESTKPGRPADARQSLPDGAVLACFAALGMATLAYDLAIGLPLRIADHNWLGMDFVNMWFGARLAWAGDLATLFDWPRYMAYVRGIAGPDYPLHNWSYPPHVLLFVWPLARLDYGPALLLWNGLGYLAYALALRTLFAARAIRPSPMRFALAFVAPGAIANIVFGHVGLFVTALFAAGMAWRDRRPWLAGLMFGLMTMKPHLGAVVPILLLAERRWTVIVSAGLSTAVLVAITSAVFGWSVFPDYLRQVGPVQTAILMTEVGLEHLSPTWFAGIRTWNLAPEWGWPVLAVTAPLGILAVVLAVRRDLPPVRRDLVIALAAFMVTPYAFLYDLALTVPFLAVYLGLASTSRARTLAVLALLSPLLPPVTTHLPIPLTPIILTAMLVEALFGEALSDAAAGADTPAGSDQRVRA</sequence>
<evidence type="ECO:0000256" key="4">
    <source>
        <dbReference type="ARBA" id="ARBA00022692"/>
    </source>
</evidence>
<evidence type="ECO:0000256" key="7">
    <source>
        <dbReference type="ARBA" id="ARBA00024033"/>
    </source>
</evidence>
<gene>
    <name evidence="9" type="ORF">ABS361_04370</name>
</gene>
<evidence type="ECO:0000256" key="6">
    <source>
        <dbReference type="ARBA" id="ARBA00023136"/>
    </source>
</evidence>
<comment type="similarity">
    <text evidence="7">Belongs to the glycosyltransferase 87 family.</text>
</comment>
<proteinExistence type="inferred from homology"/>
<evidence type="ECO:0000256" key="2">
    <source>
        <dbReference type="ARBA" id="ARBA00022475"/>
    </source>
</evidence>
<feature type="transmembrane region" description="Helical" evidence="8">
    <location>
        <begin position="191"/>
        <end position="215"/>
    </location>
</feature>
<evidence type="ECO:0000256" key="8">
    <source>
        <dbReference type="SAM" id="Phobius"/>
    </source>
</evidence>
<dbReference type="GO" id="GO:0005886">
    <property type="term" value="C:plasma membrane"/>
    <property type="evidence" value="ECO:0007669"/>
    <property type="project" value="UniProtKB-SubCell"/>
</dbReference>
<organism evidence="9">
    <name type="scientific">Methyloraptor flagellatus</name>
    <dbReference type="NCBI Taxonomy" id="3162530"/>
    <lineage>
        <taxon>Bacteria</taxon>
        <taxon>Pseudomonadati</taxon>
        <taxon>Pseudomonadota</taxon>
        <taxon>Alphaproteobacteria</taxon>
        <taxon>Hyphomicrobiales</taxon>
        <taxon>Ancalomicrobiaceae</taxon>
        <taxon>Methyloraptor</taxon>
    </lineage>
</organism>
<dbReference type="RefSeq" id="WP_407050620.1">
    <property type="nucleotide sequence ID" value="NZ_CP158568.1"/>
</dbReference>
<reference evidence="9" key="1">
    <citation type="submission" date="2024-06" db="EMBL/GenBank/DDBJ databases">
        <title>Methylostella associata gen. nov., sp. nov., a novel Ancalomicrobiaceae-affiliated facultatively methylotrophic bacteria that feed on methanotrophs of the genus Methylococcus.</title>
        <authorList>
            <person name="Saltykova V."/>
            <person name="Danilova O.V."/>
            <person name="Oshkin I.Y."/>
            <person name="Belova S.E."/>
            <person name="Pimenov N.V."/>
            <person name="Dedysh S.N."/>
        </authorList>
    </citation>
    <scope>NUCLEOTIDE SEQUENCE</scope>
    <source>
        <strain evidence="9">S20</strain>
    </source>
</reference>
<dbReference type="InterPro" id="IPR018584">
    <property type="entry name" value="GT87"/>
</dbReference>
<dbReference type="Pfam" id="PF09594">
    <property type="entry name" value="GT87"/>
    <property type="match status" value="1"/>
</dbReference>
<dbReference type="EC" id="2.4.-.-" evidence="9"/>
<feature type="transmembrane region" description="Helical" evidence="8">
    <location>
        <begin position="122"/>
        <end position="141"/>
    </location>
</feature>
<dbReference type="KEGG" id="mflg:ABS361_04370"/>
<keyword evidence="6 8" id="KW-0472">Membrane</keyword>
<keyword evidence="5 8" id="KW-1133">Transmembrane helix</keyword>
<keyword evidence="4 8" id="KW-0812">Transmembrane</keyword>
<accession>A0AAU7XFQ4</accession>
<dbReference type="EMBL" id="CP158568">
    <property type="protein sequence ID" value="XBY45526.1"/>
    <property type="molecule type" value="Genomic_DNA"/>
</dbReference>
<feature type="transmembrane region" description="Helical" evidence="8">
    <location>
        <begin position="24"/>
        <end position="47"/>
    </location>
</feature>
<name>A0AAU7XFQ4_9HYPH</name>
<feature type="transmembrane region" description="Helical" evidence="8">
    <location>
        <begin position="222"/>
        <end position="246"/>
    </location>
</feature>